<dbReference type="EMBL" id="MU277269">
    <property type="protein sequence ID" value="KAI0056201.1"/>
    <property type="molecule type" value="Genomic_DNA"/>
</dbReference>
<evidence type="ECO:0000313" key="2">
    <source>
        <dbReference type="Proteomes" id="UP000814140"/>
    </source>
</evidence>
<organism evidence="1 2">
    <name type="scientific">Artomyces pyxidatus</name>
    <dbReference type="NCBI Taxonomy" id="48021"/>
    <lineage>
        <taxon>Eukaryota</taxon>
        <taxon>Fungi</taxon>
        <taxon>Dikarya</taxon>
        <taxon>Basidiomycota</taxon>
        <taxon>Agaricomycotina</taxon>
        <taxon>Agaricomycetes</taxon>
        <taxon>Russulales</taxon>
        <taxon>Auriscalpiaceae</taxon>
        <taxon>Artomyces</taxon>
    </lineage>
</organism>
<accession>A0ACB8SJZ3</accession>
<name>A0ACB8SJZ3_9AGAM</name>
<dbReference type="Proteomes" id="UP000814140">
    <property type="component" value="Unassembled WGS sequence"/>
</dbReference>
<reference evidence="1" key="2">
    <citation type="journal article" date="2022" name="New Phytol.">
        <title>Evolutionary transition to the ectomycorrhizal habit in the genomes of a hyperdiverse lineage of mushroom-forming fungi.</title>
        <authorList>
            <person name="Looney B."/>
            <person name="Miyauchi S."/>
            <person name="Morin E."/>
            <person name="Drula E."/>
            <person name="Courty P.E."/>
            <person name="Kohler A."/>
            <person name="Kuo A."/>
            <person name="LaButti K."/>
            <person name="Pangilinan J."/>
            <person name="Lipzen A."/>
            <person name="Riley R."/>
            <person name="Andreopoulos W."/>
            <person name="He G."/>
            <person name="Johnson J."/>
            <person name="Nolan M."/>
            <person name="Tritt A."/>
            <person name="Barry K.W."/>
            <person name="Grigoriev I.V."/>
            <person name="Nagy L.G."/>
            <person name="Hibbett D."/>
            <person name="Henrissat B."/>
            <person name="Matheny P.B."/>
            <person name="Labbe J."/>
            <person name="Martin F.M."/>
        </authorList>
    </citation>
    <scope>NUCLEOTIDE SEQUENCE</scope>
    <source>
        <strain evidence="1">HHB10654</strain>
    </source>
</reference>
<reference evidence="1" key="1">
    <citation type="submission" date="2021-03" db="EMBL/GenBank/DDBJ databases">
        <authorList>
            <consortium name="DOE Joint Genome Institute"/>
            <person name="Ahrendt S."/>
            <person name="Looney B.P."/>
            <person name="Miyauchi S."/>
            <person name="Morin E."/>
            <person name="Drula E."/>
            <person name="Courty P.E."/>
            <person name="Chicoki N."/>
            <person name="Fauchery L."/>
            <person name="Kohler A."/>
            <person name="Kuo A."/>
            <person name="Labutti K."/>
            <person name="Pangilinan J."/>
            <person name="Lipzen A."/>
            <person name="Riley R."/>
            <person name="Andreopoulos W."/>
            <person name="He G."/>
            <person name="Johnson J."/>
            <person name="Barry K.W."/>
            <person name="Grigoriev I.V."/>
            <person name="Nagy L."/>
            <person name="Hibbett D."/>
            <person name="Henrissat B."/>
            <person name="Matheny P.B."/>
            <person name="Labbe J."/>
            <person name="Martin F."/>
        </authorList>
    </citation>
    <scope>NUCLEOTIDE SEQUENCE</scope>
    <source>
        <strain evidence="1">HHB10654</strain>
    </source>
</reference>
<comment type="caution">
    <text evidence="1">The sequence shown here is derived from an EMBL/GenBank/DDBJ whole genome shotgun (WGS) entry which is preliminary data.</text>
</comment>
<proteinExistence type="predicted"/>
<evidence type="ECO:0000313" key="1">
    <source>
        <dbReference type="EMBL" id="KAI0056201.1"/>
    </source>
</evidence>
<protein>
    <submittedName>
        <fullName evidence="1">Uncharacterized protein</fullName>
    </submittedName>
</protein>
<gene>
    <name evidence="1" type="ORF">BV25DRAFT_1921198</name>
</gene>
<sequence length="1204" mass="136591">MSKRKATVEKAFRPSKGSKLTKPPLHFASSSLTPAALRSFALSQDGRKVSAHTSRVTPTCPIAPVNLEAPKLPAPLDLDQSDDRRELEEEVYSGSRDCDDDESDMPRERTVVFIGEDDGPRKRYMNSDRPLLTWARYRDQFLDESLRAEGRGLLAGLDCCPDCRRAMPCTVRCRECAGQELTCVECACERHMRLPLHMVEEWNGSFFERVSLSKLGLTVQLGHPPGIACPYRYQPRKIFTVLHVNGIHTVKLYFCGCGSSGGLDPWRQLRRFDWWPAMPLEPQTAATRTLLKHFHLLSLQGKVTAYDYYRTLELQTDNTGFWALPDRRASFMNIIRQYRHIQMMKQGGRGHALEGISGAKAGECAVLCPACPQPGLNLPDGWEDAPEDKQWLYRRIIAMDANFRLKNRLRSSATKARGSTRGWHISSKKRVTTLMCLNTPRRRSCSGFAAIANANTKHTKGLRATGVGAVPCAKHEFWMPVGMGDLQKGEQYCNMDFIFWSTMRGVENNSLIVSYDIACQWSKNLWHRMKDAPTGFELRLAPSAVDFAIPKFHLPAHGGPCQVPFSFNYKLGVGMMDGEAPERNWASLNGAANSTREMGPGARHDTLDDHCGHANWRRVVKMGSSIVRRMKSAVVNAAEHVEVFEQFMSHLMAERPEQVQEWVFLVERWDAKDYRENPYECEKETASLAEVQLKLAQEEAEKAANGLANAAGPGRTAFVLLGMDIEEQQYIFNGYSLLSLQAAQTQESRTAILRQIYKFRAEQEIRMPNVAPHFDVDDTTATSNPENIRLYLPSELPFKERLRFCDQDLINMEAKLREAQASDALDELRRQLRIRTYLNQFKIKNVTGQRPNTQARSLQSRIDVKVKAAAARYRRCRAAYLTLVGPGDWENRLRVLADEDVRGLGERAVRDIEIEEHRRLQDWNREDRRRPTNWDSEDRLAAGGVHPGKSRRPLSWLWFSVGLSADNTDPGLHDALRVEWAKARARAKRWHEEVLRIQEEMANVLRYCDSLSRGWRSAWRERLNTDIVHARRIEDSGLVEGLKAFAERQASMYHRLRVSFNQLWLFTPDEELKQLRAETARLNDQLSAAALEADTLRKELADIQHRLDVSSQEVAWLEGALDDDDVSSIDADVPRKRAKTKAGAVTTAPAAPKRAAQRPASSNSWETFEIQTPAKVAQLIRAAATDPYALARCKQIITKGRSQL</sequence>
<keyword evidence="2" id="KW-1185">Reference proteome</keyword>